<dbReference type="RefSeq" id="WP_260998518.1">
    <property type="nucleotide sequence ID" value="NZ_CP054475.1"/>
</dbReference>
<dbReference type="EMBL" id="CP054475">
    <property type="protein sequence ID" value="UXD86565.1"/>
    <property type="molecule type" value="Genomic_DNA"/>
</dbReference>
<proteinExistence type="predicted"/>
<feature type="transmembrane region" description="Helical" evidence="1">
    <location>
        <begin position="12"/>
        <end position="36"/>
    </location>
</feature>
<protein>
    <submittedName>
        <fullName evidence="2">Prepilin-type N-terminal cleavage/methylation domain-containing protein</fullName>
    </submittedName>
</protein>
<evidence type="ECO:0000256" key="1">
    <source>
        <dbReference type="SAM" id="Phobius"/>
    </source>
</evidence>
<evidence type="ECO:0000313" key="3">
    <source>
        <dbReference type="Proteomes" id="UP001065322"/>
    </source>
</evidence>
<keyword evidence="1" id="KW-0812">Transmembrane</keyword>
<name>A0ABY6A7G1_9GAMM</name>
<sequence>MSGLRSSYYQRLSCGFTLIELLIALVVGSIIAIVSVRFVSESGRMLLDSGARQQLAATAAIISEKISRQLRPALPGSIRVTADGRCVEYIPVTAASVYTDLALNTPVSSFSVVPVSASQNHSGYAVIYPVNQNELYQPAARGALTQATAVLPAGNAEVVVSLSSAHEFSADSPLRRFYLVGSPQAICQQGNFLYHFRDYGFIANVNALADFLPSSQADGRDVLAFPLQNNSLNFSYQPQTLQRNGLVTFSYVLESPASADQLQQTQEVQIRNVP</sequence>
<keyword evidence="1" id="KW-0472">Membrane</keyword>
<evidence type="ECO:0000313" key="2">
    <source>
        <dbReference type="EMBL" id="UXD86565.1"/>
    </source>
</evidence>
<dbReference type="NCBIfam" id="TIGR02532">
    <property type="entry name" value="IV_pilin_GFxxxE"/>
    <property type="match status" value="1"/>
</dbReference>
<reference evidence="3" key="1">
    <citation type="submission" date="2020-06" db="EMBL/GenBank/DDBJ databases">
        <title>Thalassolituus marinus alknpb1M-1, a hydrocarbon-degrading bacterium isolated from the deep-sea overlying water using an in-situ strategy from the South China Sea basin.</title>
        <authorList>
            <person name="Dong C."/>
            <person name="Chen Y."/>
            <person name="Shao Z."/>
        </authorList>
    </citation>
    <scope>NUCLEOTIDE SEQUENCE [LARGE SCALE GENOMIC DNA]</scope>
    <source>
        <strain evidence="3">alknpb1M-1</strain>
    </source>
</reference>
<dbReference type="InterPro" id="IPR012902">
    <property type="entry name" value="N_methyl_site"/>
</dbReference>
<accession>A0ABY6A7G1</accession>
<gene>
    <name evidence="2" type="ORF">HUF19_03495</name>
</gene>
<keyword evidence="3" id="KW-1185">Reference proteome</keyword>
<dbReference type="Pfam" id="PF07963">
    <property type="entry name" value="N_methyl"/>
    <property type="match status" value="1"/>
</dbReference>
<organism evidence="2 3">
    <name type="scientific">Thalassolituus hydrocarboniclasticus</name>
    <dbReference type="NCBI Taxonomy" id="2742796"/>
    <lineage>
        <taxon>Bacteria</taxon>
        <taxon>Pseudomonadati</taxon>
        <taxon>Pseudomonadota</taxon>
        <taxon>Gammaproteobacteria</taxon>
        <taxon>Oceanospirillales</taxon>
        <taxon>Oceanospirillaceae</taxon>
        <taxon>Thalassolituus</taxon>
    </lineage>
</organism>
<keyword evidence="1" id="KW-1133">Transmembrane helix</keyword>
<dbReference type="Proteomes" id="UP001065322">
    <property type="component" value="Chromosome"/>
</dbReference>